<organism evidence="1 2">
    <name type="scientific">Kribbella italica</name>
    <dbReference type="NCBI Taxonomy" id="1540520"/>
    <lineage>
        <taxon>Bacteria</taxon>
        <taxon>Bacillati</taxon>
        <taxon>Actinomycetota</taxon>
        <taxon>Actinomycetes</taxon>
        <taxon>Propionibacteriales</taxon>
        <taxon>Kribbellaceae</taxon>
        <taxon>Kribbella</taxon>
    </lineage>
</organism>
<name>A0A7W9MRE0_9ACTN</name>
<evidence type="ECO:0000313" key="2">
    <source>
        <dbReference type="Proteomes" id="UP000549971"/>
    </source>
</evidence>
<reference evidence="1 2" key="1">
    <citation type="submission" date="2020-08" db="EMBL/GenBank/DDBJ databases">
        <title>Sequencing the genomes of 1000 actinobacteria strains.</title>
        <authorList>
            <person name="Klenk H.-P."/>
        </authorList>
    </citation>
    <scope>NUCLEOTIDE SEQUENCE [LARGE SCALE GENOMIC DNA]</scope>
    <source>
        <strain evidence="1 2">DSM 28967</strain>
    </source>
</reference>
<dbReference type="RefSeq" id="WP_184793332.1">
    <property type="nucleotide sequence ID" value="NZ_JACHMY010000001.1"/>
</dbReference>
<dbReference type="EMBL" id="JACHMY010000001">
    <property type="protein sequence ID" value="MBB5833444.1"/>
    <property type="molecule type" value="Genomic_DNA"/>
</dbReference>
<gene>
    <name evidence="1" type="ORF">HDA39_000178</name>
</gene>
<evidence type="ECO:0000313" key="1">
    <source>
        <dbReference type="EMBL" id="MBB5833444.1"/>
    </source>
</evidence>
<dbReference type="Proteomes" id="UP000549971">
    <property type="component" value="Unassembled WGS sequence"/>
</dbReference>
<protein>
    <submittedName>
        <fullName evidence="1">Uncharacterized protein</fullName>
    </submittedName>
</protein>
<accession>A0A7W9MRE0</accession>
<keyword evidence="2" id="KW-1185">Reference proteome</keyword>
<proteinExistence type="predicted"/>
<sequence length="96" mass="10856">MHIDNEGEALTTQHIVLDGPDDQLYVTYQGVTLSISLGEMDPELVFHPRPIELDIMTEDDLVLTRHSPRSEPGDGVRIHLDGIEYAQLDRAYLKDN</sequence>
<comment type="caution">
    <text evidence="1">The sequence shown here is derived from an EMBL/GenBank/DDBJ whole genome shotgun (WGS) entry which is preliminary data.</text>
</comment>
<dbReference type="AlphaFoldDB" id="A0A7W9MRE0"/>